<keyword evidence="3" id="KW-1185">Reference proteome</keyword>
<name>A0A1Y1Y3U5_9FUNG</name>
<accession>A0A1Y1Y3U5</accession>
<evidence type="ECO:0000256" key="1">
    <source>
        <dbReference type="SAM" id="MobiDB-lite"/>
    </source>
</evidence>
<organism evidence="2 3">
    <name type="scientific">Basidiobolus meristosporus CBS 931.73</name>
    <dbReference type="NCBI Taxonomy" id="1314790"/>
    <lineage>
        <taxon>Eukaryota</taxon>
        <taxon>Fungi</taxon>
        <taxon>Fungi incertae sedis</taxon>
        <taxon>Zoopagomycota</taxon>
        <taxon>Entomophthoromycotina</taxon>
        <taxon>Basidiobolomycetes</taxon>
        <taxon>Basidiobolales</taxon>
        <taxon>Basidiobolaceae</taxon>
        <taxon>Basidiobolus</taxon>
    </lineage>
</organism>
<dbReference type="AlphaFoldDB" id="A0A1Y1Y3U5"/>
<dbReference type="Proteomes" id="UP000193498">
    <property type="component" value="Unassembled WGS sequence"/>
</dbReference>
<evidence type="ECO:0000313" key="3">
    <source>
        <dbReference type="Proteomes" id="UP000193498"/>
    </source>
</evidence>
<comment type="caution">
    <text evidence="2">The sequence shown here is derived from an EMBL/GenBank/DDBJ whole genome shotgun (WGS) entry which is preliminary data.</text>
</comment>
<protein>
    <submittedName>
        <fullName evidence="2">Uncharacterized protein</fullName>
    </submittedName>
</protein>
<dbReference type="STRING" id="1314790.A0A1Y1Y3U5"/>
<dbReference type="OrthoDB" id="5382203at2759"/>
<feature type="region of interest" description="Disordered" evidence="1">
    <location>
        <begin position="471"/>
        <end position="517"/>
    </location>
</feature>
<proteinExistence type="predicted"/>
<sequence>MYVTSRATKSIMSQIGSFSLTNDAVFAINGFLDEILYLLIVHLPTDKMDISGVETSLLKLVPNKQFAKEAICSAHSFSKKTLPSLATQPSICTANHNRVEPEIMALPDANETVRYEQLRAKCLRYSALGTEHANPLRLLLGPQQAGEDFTSITVIFITALLEYVARFLINSVAVMAKQQLKTYIGLEEVFNGLDVDSNINELFRTMIIYTKIQTRVIAEAIARESKNAANLSKKKSISRIPSEGFQASFNTKYTHQSREKTQLLIETGRQEYFESPLYEASPKKGKSLAFFLFRGKSRPSGNNTLSEIPTSQKTGFFRYMPPDLDSQSPSQENPINTESCMPTTGAESTLLHKTNESIQTSTPTKPGCKHVRAEAMSSLPQEYRKTSLPMKKAETVYECLKSAPITPPKVSKKYIPRPPVVMRRSILYDRKSSPNSQLEHQRGYISKQKESIYDFLRDPNSTMTEALRTKTEKTLYKPVPPSHYKSTNPSLSLSRKLSAKRGQQPNSSRGPRRLSMPTLAIETFQLPGWTSSRKNNQNNLIRQRSLIELPHNSFLPLSKSKCDTIAESPELDIAYSQHMAVGLSWSRTQDTVNDNNRPFYPLLLRSLFRRGAQL</sequence>
<gene>
    <name evidence="2" type="ORF">K493DRAFT_376953</name>
</gene>
<evidence type="ECO:0000313" key="2">
    <source>
        <dbReference type="EMBL" id="ORX92386.1"/>
    </source>
</evidence>
<dbReference type="EMBL" id="MCFE01000279">
    <property type="protein sequence ID" value="ORX92386.1"/>
    <property type="molecule type" value="Genomic_DNA"/>
</dbReference>
<reference evidence="2 3" key="1">
    <citation type="submission" date="2016-07" db="EMBL/GenBank/DDBJ databases">
        <title>Pervasive Adenine N6-methylation of Active Genes in Fungi.</title>
        <authorList>
            <consortium name="DOE Joint Genome Institute"/>
            <person name="Mondo S.J."/>
            <person name="Dannebaum R.O."/>
            <person name="Kuo R.C."/>
            <person name="Labutti K."/>
            <person name="Haridas S."/>
            <person name="Kuo A."/>
            <person name="Salamov A."/>
            <person name="Ahrendt S.R."/>
            <person name="Lipzen A."/>
            <person name="Sullivan W."/>
            <person name="Andreopoulos W.B."/>
            <person name="Clum A."/>
            <person name="Lindquist E."/>
            <person name="Daum C."/>
            <person name="Ramamoorthy G.K."/>
            <person name="Gryganskyi A."/>
            <person name="Culley D."/>
            <person name="Magnuson J.K."/>
            <person name="James T.Y."/>
            <person name="O'Malley M.A."/>
            <person name="Stajich J.E."/>
            <person name="Spatafora J.W."/>
            <person name="Visel A."/>
            <person name="Grigoriev I.V."/>
        </authorList>
    </citation>
    <scope>NUCLEOTIDE SEQUENCE [LARGE SCALE GENOMIC DNA]</scope>
    <source>
        <strain evidence="2 3">CBS 931.73</strain>
    </source>
</reference>
<dbReference type="InParanoid" id="A0A1Y1Y3U5"/>